<feature type="domain" description="Endonuclease/exonuclease/phosphatase" evidence="1">
    <location>
        <begin position="5"/>
        <end position="260"/>
    </location>
</feature>
<dbReference type="Pfam" id="PF03372">
    <property type="entry name" value="Exo_endo_phos"/>
    <property type="match status" value="1"/>
</dbReference>
<gene>
    <name evidence="2" type="ORF">SAMN05444007_101149</name>
</gene>
<keyword evidence="3" id="KW-1185">Reference proteome</keyword>
<evidence type="ECO:0000313" key="2">
    <source>
        <dbReference type="EMBL" id="SEI42968.1"/>
    </source>
</evidence>
<keyword evidence="2" id="KW-0378">Hydrolase</keyword>
<accession>A0A1H6QGY6</accession>
<proteinExistence type="predicted"/>
<keyword evidence="2" id="KW-0269">Exonuclease</keyword>
<dbReference type="InterPro" id="IPR036691">
    <property type="entry name" value="Endo/exonu/phosph_ase_sf"/>
</dbReference>
<sequence>MRLVSLNAWGGKVWPTLRDWVADQAPDILCLQEVTRAPAAGPDWLIYRDADRELWQRADLFGDISRCLPRHQAWFSPATRGHLVDTEGGRHVSEHGLALWCRGDLAMTEQSSAFVHGAYRGNGWGPQPVPRTMQMARIHDPDAGAGLVVAHFHGLRDPSGKGDTTARLAQSEAVMRRLEVFRRPGEPTVLAGDFNLTPDTAGFRALLVGGLVDLVTTGGHADTRTTLYPKPVRLADYMLVSPQLRLRAFDVPARPEMSDHRPLVLEFGL</sequence>
<name>A0A1H6QGY6_9RHOB</name>
<keyword evidence="2" id="KW-0255">Endonuclease</keyword>
<dbReference type="SUPFAM" id="SSF56219">
    <property type="entry name" value="DNase I-like"/>
    <property type="match status" value="1"/>
</dbReference>
<dbReference type="AlphaFoldDB" id="A0A1H6QGY6"/>
<dbReference type="Proteomes" id="UP000199379">
    <property type="component" value="Unassembled WGS sequence"/>
</dbReference>
<organism evidence="2 3">
    <name type="scientific">Cribrihabitans marinus</name>
    <dbReference type="NCBI Taxonomy" id="1227549"/>
    <lineage>
        <taxon>Bacteria</taxon>
        <taxon>Pseudomonadati</taxon>
        <taxon>Pseudomonadota</taxon>
        <taxon>Alphaproteobacteria</taxon>
        <taxon>Rhodobacterales</taxon>
        <taxon>Paracoccaceae</taxon>
        <taxon>Cribrihabitans</taxon>
    </lineage>
</organism>
<evidence type="ECO:0000313" key="3">
    <source>
        <dbReference type="Proteomes" id="UP000199379"/>
    </source>
</evidence>
<dbReference type="OrthoDB" id="4446218at2"/>
<dbReference type="InterPro" id="IPR005135">
    <property type="entry name" value="Endo/exonuclease/phosphatase"/>
</dbReference>
<dbReference type="Gene3D" id="3.60.10.10">
    <property type="entry name" value="Endonuclease/exonuclease/phosphatase"/>
    <property type="match status" value="1"/>
</dbReference>
<dbReference type="GO" id="GO:0004519">
    <property type="term" value="F:endonuclease activity"/>
    <property type="evidence" value="ECO:0007669"/>
    <property type="project" value="UniProtKB-KW"/>
</dbReference>
<keyword evidence="2" id="KW-0540">Nuclease</keyword>
<dbReference type="STRING" id="1227549.SAMN05444007_101149"/>
<dbReference type="RefSeq" id="WP_092361569.1">
    <property type="nucleotide sequence ID" value="NZ_BMGV01000001.1"/>
</dbReference>
<reference evidence="2 3" key="1">
    <citation type="submission" date="2016-10" db="EMBL/GenBank/DDBJ databases">
        <authorList>
            <person name="de Groot N.N."/>
        </authorList>
    </citation>
    <scope>NUCLEOTIDE SEQUENCE [LARGE SCALE GENOMIC DNA]</scope>
    <source>
        <strain evidence="2 3">DSM 29340</strain>
    </source>
</reference>
<dbReference type="EMBL" id="FNYD01000001">
    <property type="protein sequence ID" value="SEI42968.1"/>
    <property type="molecule type" value="Genomic_DNA"/>
</dbReference>
<protein>
    <submittedName>
        <fullName evidence="2">Metal-dependent hydrolase, endonuclease/exonuclease/phosphatase family</fullName>
    </submittedName>
</protein>
<dbReference type="GO" id="GO:0004527">
    <property type="term" value="F:exonuclease activity"/>
    <property type="evidence" value="ECO:0007669"/>
    <property type="project" value="UniProtKB-KW"/>
</dbReference>
<evidence type="ECO:0000259" key="1">
    <source>
        <dbReference type="Pfam" id="PF03372"/>
    </source>
</evidence>